<sequence>MKPWEGDLVTPQQRTALATVITGQGITDRGDRLALISHLLGTRITTMNELTKGEAARLLDELGRIIAEGEVALALDLAREGEAA</sequence>
<protein>
    <recommendedName>
        <fullName evidence="3">ANTAR domain-containing protein</fullName>
    </recommendedName>
</protein>
<reference evidence="1 2" key="1">
    <citation type="submission" date="2023-12" db="EMBL/GenBank/DDBJ databases">
        <title>Amycolatopsis sp. V23-08.</title>
        <authorList>
            <person name="Somphong A."/>
        </authorList>
    </citation>
    <scope>NUCLEOTIDE SEQUENCE [LARGE SCALE GENOMIC DNA]</scope>
    <source>
        <strain evidence="1 2">V23-08</strain>
    </source>
</reference>
<evidence type="ECO:0000313" key="1">
    <source>
        <dbReference type="EMBL" id="MEA5367741.1"/>
    </source>
</evidence>
<evidence type="ECO:0008006" key="3">
    <source>
        <dbReference type="Google" id="ProtNLM"/>
    </source>
</evidence>
<dbReference type="EMBL" id="JAYFSI010000027">
    <property type="protein sequence ID" value="MEA5367741.1"/>
    <property type="molecule type" value="Genomic_DNA"/>
</dbReference>
<proteinExistence type="predicted"/>
<evidence type="ECO:0000313" key="2">
    <source>
        <dbReference type="Proteomes" id="UP001304298"/>
    </source>
</evidence>
<organism evidence="1 2">
    <name type="scientific">Amycolatopsis heterodermiae</name>
    <dbReference type="NCBI Taxonomy" id="3110235"/>
    <lineage>
        <taxon>Bacteria</taxon>
        <taxon>Bacillati</taxon>
        <taxon>Actinomycetota</taxon>
        <taxon>Actinomycetes</taxon>
        <taxon>Pseudonocardiales</taxon>
        <taxon>Pseudonocardiaceae</taxon>
        <taxon>Amycolatopsis</taxon>
    </lineage>
</organism>
<dbReference type="Proteomes" id="UP001304298">
    <property type="component" value="Unassembled WGS sequence"/>
</dbReference>
<gene>
    <name evidence="1" type="ORF">VA596_49980</name>
</gene>
<accession>A0ABU5RN57</accession>
<keyword evidence="2" id="KW-1185">Reference proteome</keyword>
<dbReference type="RefSeq" id="WP_323337874.1">
    <property type="nucleotide sequence ID" value="NZ_JAYFSI010000027.1"/>
</dbReference>
<name>A0ABU5RN57_9PSEU</name>
<comment type="caution">
    <text evidence="1">The sequence shown here is derived from an EMBL/GenBank/DDBJ whole genome shotgun (WGS) entry which is preliminary data.</text>
</comment>